<dbReference type="GO" id="GO:0015995">
    <property type="term" value="P:chlorophyll biosynthetic process"/>
    <property type="evidence" value="ECO:0007669"/>
    <property type="project" value="InterPro"/>
</dbReference>
<keyword evidence="1" id="KW-0812">Transmembrane</keyword>
<dbReference type="GO" id="GO:0046406">
    <property type="term" value="F:magnesium protoporphyrin IX methyltransferase activity"/>
    <property type="evidence" value="ECO:0007669"/>
    <property type="project" value="InterPro"/>
</dbReference>
<dbReference type="Gene3D" id="3.40.50.150">
    <property type="entry name" value="Vaccinia Virus protein VP39"/>
    <property type="match status" value="1"/>
</dbReference>
<dbReference type="InterPro" id="IPR010940">
    <property type="entry name" value="Mg_prot_MeTrfase_C"/>
</dbReference>
<feature type="non-terminal residue" evidence="3">
    <location>
        <position position="1"/>
    </location>
</feature>
<dbReference type="AlphaFoldDB" id="A0A813KPK1"/>
<name>A0A813KPK1_POLGL</name>
<sequence>DFVPPAPVLARTGLAQGIASLVASPILLGATPALAAEAAGDSSVSPVAGVAVLAVLGAALLVLTGDQKFEAVDDTKVVEQYFNGEGFGRWQKIYGDTDDVNPVQKDISAAMVGEAKERASDYLLDNQMPNFSTSDLEKLSGKFDTVCCVDVLIHYPPEKMKDMVKHLAGLSNDRLVLSFAPKTWYYVALKRFGELFPGKSKTTRAYLHEEELVEKALEEAGYKVTRREMTGTKFYFSRLLEAVPMKAA</sequence>
<proteinExistence type="predicted"/>
<comment type="caution">
    <text evidence="3">The sequence shown here is derived from an EMBL/GenBank/DDBJ whole genome shotgun (WGS) entry which is preliminary data.</text>
</comment>
<dbReference type="SUPFAM" id="SSF53335">
    <property type="entry name" value="S-adenosyl-L-methionine-dependent methyltransferases"/>
    <property type="match status" value="1"/>
</dbReference>
<feature type="domain" description="Magnesium-protoporphyrin IX methyltransferase C-terminal" evidence="2">
    <location>
        <begin position="148"/>
        <end position="243"/>
    </location>
</feature>
<evidence type="ECO:0000256" key="1">
    <source>
        <dbReference type="SAM" id="Phobius"/>
    </source>
</evidence>
<keyword evidence="1" id="KW-1133">Transmembrane helix</keyword>
<organism evidence="3 4">
    <name type="scientific">Polarella glacialis</name>
    <name type="common">Dinoflagellate</name>
    <dbReference type="NCBI Taxonomy" id="89957"/>
    <lineage>
        <taxon>Eukaryota</taxon>
        <taxon>Sar</taxon>
        <taxon>Alveolata</taxon>
        <taxon>Dinophyceae</taxon>
        <taxon>Suessiales</taxon>
        <taxon>Suessiaceae</taxon>
        <taxon>Polarella</taxon>
    </lineage>
</organism>
<dbReference type="Proteomes" id="UP000626109">
    <property type="component" value="Unassembled WGS sequence"/>
</dbReference>
<evidence type="ECO:0000259" key="2">
    <source>
        <dbReference type="Pfam" id="PF07109"/>
    </source>
</evidence>
<dbReference type="Pfam" id="PF07109">
    <property type="entry name" value="Mg-por_mtran_C"/>
    <property type="match status" value="1"/>
</dbReference>
<gene>
    <name evidence="3" type="ORF">PGLA2088_LOCUS35575</name>
</gene>
<accession>A0A813KPK1</accession>
<feature type="transmembrane region" description="Helical" evidence="1">
    <location>
        <begin position="45"/>
        <end position="63"/>
    </location>
</feature>
<evidence type="ECO:0000313" key="3">
    <source>
        <dbReference type="EMBL" id="CAE8709678.1"/>
    </source>
</evidence>
<keyword evidence="1" id="KW-0472">Membrane</keyword>
<protein>
    <recommendedName>
        <fullName evidence="2">Magnesium-protoporphyrin IX methyltransferase C-terminal domain-containing protein</fullName>
    </recommendedName>
</protein>
<evidence type="ECO:0000313" key="4">
    <source>
        <dbReference type="Proteomes" id="UP000626109"/>
    </source>
</evidence>
<reference evidence="3" key="1">
    <citation type="submission" date="2021-02" db="EMBL/GenBank/DDBJ databases">
        <authorList>
            <person name="Dougan E. K."/>
            <person name="Rhodes N."/>
            <person name="Thang M."/>
            <person name="Chan C."/>
        </authorList>
    </citation>
    <scope>NUCLEOTIDE SEQUENCE</scope>
</reference>
<dbReference type="EMBL" id="CAJNNW010031867">
    <property type="protein sequence ID" value="CAE8709678.1"/>
    <property type="molecule type" value="Genomic_DNA"/>
</dbReference>
<dbReference type="InterPro" id="IPR029063">
    <property type="entry name" value="SAM-dependent_MTases_sf"/>
</dbReference>